<dbReference type="RefSeq" id="WP_012668593.1">
    <property type="nucleotide sequence ID" value="NZ_CP023567.1"/>
</dbReference>
<feature type="transmembrane region" description="Helical" evidence="1">
    <location>
        <begin position="12"/>
        <end position="29"/>
    </location>
</feature>
<name>A0ABY5X4C1_ERWPY</name>
<gene>
    <name evidence="2" type="ORF">NYP84_11260</name>
</gene>
<evidence type="ECO:0000256" key="1">
    <source>
        <dbReference type="SAM" id="Phobius"/>
    </source>
</evidence>
<dbReference type="Proteomes" id="UP001058553">
    <property type="component" value="Chromosome"/>
</dbReference>
<dbReference type="InterPro" id="IPR010815">
    <property type="entry name" value="DUF1418"/>
</dbReference>
<organism evidence="2 3">
    <name type="scientific">Erwinia pyrifoliae</name>
    <dbReference type="NCBI Taxonomy" id="79967"/>
    <lineage>
        <taxon>Bacteria</taxon>
        <taxon>Pseudomonadati</taxon>
        <taxon>Pseudomonadota</taxon>
        <taxon>Gammaproteobacteria</taxon>
        <taxon>Enterobacterales</taxon>
        <taxon>Erwiniaceae</taxon>
        <taxon>Erwinia</taxon>
    </lineage>
</organism>
<dbReference type="NCBIfam" id="NF007888">
    <property type="entry name" value="PRK10591.2-2"/>
    <property type="match status" value="1"/>
</dbReference>
<dbReference type="EMBL" id="CP103445">
    <property type="protein sequence ID" value="UWS32236.1"/>
    <property type="molecule type" value="Genomic_DNA"/>
</dbReference>
<keyword evidence="3" id="KW-1185">Reference proteome</keyword>
<evidence type="ECO:0000313" key="3">
    <source>
        <dbReference type="Proteomes" id="UP001058553"/>
    </source>
</evidence>
<accession>A0ABY5X4C1</accession>
<reference evidence="2" key="1">
    <citation type="submission" date="2022-07" db="EMBL/GenBank/DDBJ databases">
        <title>Genetic diversity of Erwinia pyrifoliae.</title>
        <authorList>
            <person name="Park D.S."/>
            <person name="Ham H."/>
        </authorList>
    </citation>
    <scope>NUCLEOTIDE SEQUENCE</scope>
    <source>
        <strain evidence="2">CP201486</strain>
    </source>
</reference>
<sequence>MRAFSQLSRPVLLLEVLGIALLVAAPLALHERLPWPLSGKPAATVKIWRCAKIIAPALFSARSLRDKPKPGYSHDPDH</sequence>
<keyword evidence="1" id="KW-1133">Transmembrane helix</keyword>
<keyword evidence="1" id="KW-0812">Transmembrane</keyword>
<keyword evidence="1" id="KW-0472">Membrane</keyword>
<dbReference type="Pfam" id="PF07214">
    <property type="entry name" value="DUF1418"/>
    <property type="match status" value="1"/>
</dbReference>
<protein>
    <submittedName>
        <fullName evidence="2">DUF1418 family protein</fullName>
    </submittedName>
</protein>
<proteinExistence type="predicted"/>
<evidence type="ECO:0000313" key="2">
    <source>
        <dbReference type="EMBL" id="UWS32236.1"/>
    </source>
</evidence>
<dbReference type="GeneID" id="92236532"/>